<dbReference type="AlphaFoldDB" id="A0AAP0NUS8"/>
<dbReference type="InterPro" id="IPR001480">
    <property type="entry name" value="Bulb-type_lectin_dom"/>
</dbReference>
<dbReference type="PROSITE" id="PS50927">
    <property type="entry name" value="BULB_LECTIN"/>
    <property type="match status" value="1"/>
</dbReference>
<feature type="domain" description="Bulb-type lectin" evidence="2">
    <location>
        <begin position="26"/>
        <end position="134"/>
    </location>
</feature>
<proteinExistence type="predicted"/>
<comment type="caution">
    <text evidence="3">The sequence shown here is derived from an EMBL/GenBank/DDBJ whole genome shotgun (WGS) entry which is preliminary data.</text>
</comment>
<evidence type="ECO:0000313" key="3">
    <source>
        <dbReference type="EMBL" id="KAK9120577.1"/>
    </source>
</evidence>
<evidence type="ECO:0000256" key="1">
    <source>
        <dbReference type="SAM" id="SignalP"/>
    </source>
</evidence>
<evidence type="ECO:0000259" key="2">
    <source>
        <dbReference type="PROSITE" id="PS50927"/>
    </source>
</evidence>
<evidence type="ECO:0000313" key="4">
    <source>
        <dbReference type="Proteomes" id="UP001420932"/>
    </source>
</evidence>
<dbReference type="Gene3D" id="2.90.10.10">
    <property type="entry name" value="Bulb-type lectin domain"/>
    <property type="match status" value="1"/>
</dbReference>
<name>A0AAP0NUS8_9MAGN</name>
<dbReference type="SMART" id="SM00108">
    <property type="entry name" value="B_lectin"/>
    <property type="match status" value="1"/>
</dbReference>
<reference evidence="3 4" key="1">
    <citation type="submission" date="2024-01" db="EMBL/GenBank/DDBJ databases">
        <title>Genome assemblies of Stephania.</title>
        <authorList>
            <person name="Yang L."/>
        </authorList>
    </citation>
    <scope>NUCLEOTIDE SEQUENCE [LARGE SCALE GENOMIC DNA]</scope>
    <source>
        <strain evidence="3">YNDBR</strain>
        <tissue evidence="3">Leaf</tissue>
    </source>
</reference>
<dbReference type="SUPFAM" id="SSF51110">
    <property type="entry name" value="alpha-D-mannose-specific plant lectins"/>
    <property type="match status" value="1"/>
</dbReference>
<accession>A0AAP0NUS8</accession>
<keyword evidence="1" id="KW-0732">Signal</keyword>
<dbReference type="CDD" id="cd00028">
    <property type="entry name" value="B_lectin"/>
    <property type="match status" value="1"/>
</dbReference>
<keyword evidence="4" id="KW-1185">Reference proteome</keyword>
<organism evidence="3 4">
    <name type="scientific">Stephania yunnanensis</name>
    <dbReference type="NCBI Taxonomy" id="152371"/>
    <lineage>
        <taxon>Eukaryota</taxon>
        <taxon>Viridiplantae</taxon>
        <taxon>Streptophyta</taxon>
        <taxon>Embryophyta</taxon>
        <taxon>Tracheophyta</taxon>
        <taxon>Spermatophyta</taxon>
        <taxon>Magnoliopsida</taxon>
        <taxon>Ranunculales</taxon>
        <taxon>Menispermaceae</taxon>
        <taxon>Menispermoideae</taxon>
        <taxon>Cissampelideae</taxon>
        <taxon>Stephania</taxon>
    </lineage>
</organism>
<protein>
    <recommendedName>
        <fullName evidence="2">Bulb-type lectin domain-containing protein</fullName>
    </recommendedName>
</protein>
<dbReference type="Proteomes" id="UP001420932">
    <property type="component" value="Unassembled WGS sequence"/>
</dbReference>
<dbReference type="EMBL" id="JBBNAF010000008">
    <property type="protein sequence ID" value="KAK9120577.1"/>
    <property type="molecule type" value="Genomic_DNA"/>
</dbReference>
<dbReference type="InterPro" id="IPR036426">
    <property type="entry name" value="Bulb-type_lectin_dom_sf"/>
</dbReference>
<gene>
    <name evidence="3" type="ORF">Syun_018194</name>
</gene>
<feature type="chain" id="PRO_5043054999" description="Bulb-type lectin domain-containing protein" evidence="1">
    <location>
        <begin position="26"/>
        <end position="139"/>
    </location>
</feature>
<feature type="signal peptide" evidence="1">
    <location>
        <begin position="1"/>
        <end position="25"/>
    </location>
</feature>
<sequence>MAPSIEVTLGLALLSIFLFVDGTLAKDTIYNGESLNTNEYLENGPYRFVMQGDCNLVLYKNGNTPIWNSHTNGKGSGCMAILLNNGNLVILADSGVVWMSNAYASPNSYRLVVQGDGNVVIYGTSLWATNTHQGRKKLL</sequence>